<evidence type="ECO:0000256" key="3">
    <source>
        <dbReference type="ARBA" id="ARBA00022676"/>
    </source>
</evidence>
<evidence type="ECO:0000256" key="1">
    <source>
        <dbReference type="ARBA" id="ARBA00009995"/>
    </source>
</evidence>
<dbReference type="AlphaFoldDB" id="A0A914ED12"/>
<evidence type="ECO:0000313" key="6">
    <source>
        <dbReference type="Proteomes" id="UP000887540"/>
    </source>
</evidence>
<dbReference type="Proteomes" id="UP000887540">
    <property type="component" value="Unplaced"/>
</dbReference>
<dbReference type="InterPro" id="IPR002213">
    <property type="entry name" value="UDP_glucos_trans"/>
</dbReference>
<dbReference type="Gene3D" id="3.40.50.2000">
    <property type="entry name" value="Glycogen Phosphorylase B"/>
    <property type="match status" value="1"/>
</dbReference>
<accession>A0A914ED12</accession>
<dbReference type="SUPFAM" id="SSF53756">
    <property type="entry name" value="UDP-Glycosyltransferase/glycogen phosphorylase"/>
    <property type="match status" value="1"/>
</dbReference>
<evidence type="ECO:0000256" key="4">
    <source>
        <dbReference type="ARBA" id="ARBA00022679"/>
    </source>
</evidence>
<dbReference type="GO" id="GO:0015020">
    <property type="term" value="F:glucuronosyltransferase activity"/>
    <property type="evidence" value="ECO:0007669"/>
    <property type="project" value="UniProtKB-EC"/>
</dbReference>
<keyword evidence="3" id="KW-0328">Glycosyltransferase</keyword>
<dbReference type="CDD" id="cd03784">
    <property type="entry name" value="GT1_Gtf-like"/>
    <property type="match status" value="1"/>
</dbReference>
<dbReference type="InterPro" id="IPR050271">
    <property type="entry name" value="UDP-glycosyltransferase"/>
</dbReference>
<reference evidence="7" key="1">
    <citation type="submission" date="2022-11" db="UniProtKB">
        <authorList>
            <consortium name="WormBaseParasite"/>
        </authorList>
    </citation>
    <scope>IDENTIFICATION</scope>
</reference>
<proteinExistence type="inferred from homology"/>
<evidence type="ECO:0000313" key="7">
    <source>
        <dbReference type="WBParaSite" id="ACRNAN_scaffold695.g22047.t1"/>
    </source>
</evidence>
<dbReference type="Pfam" id="PF00201">
    <property type="entry name" value="UDPGT"/>
    <property type="match status" value="1"/>
</dbReference>
<organism evidence="6 7">
    <name type="scientific">Acrobeloides nanus</name>
    <dbReference type="NCBI Taxonomy" id="290746"/>
    <lineage>
        <taxon>Eukaryota</taxon>
        <taxon>Metazoa</taxon>
        <taxon>Ecdysozoa</taxon>
        <taxon>Nematoda</taxon>
        <taxon>Chromadorea</taxon>
        <taxon>Rhabditida</taxon>
        <taxon>Tylenchina</taxon>
        <taxon>Cephalobomorpha</taxon>
        <taxon>Cephaloboidea</taxon>
        <taxon>Cephalobidae</taxon>
        <taxon>Acrobeloides</taxon>
    </lineage>
</organism>
<protein>
    <recommendedName>
        <fullName evidence="2">glucuronosyltransferase</fullName>
        <ecNumber evidence="2">2.4.1.17</ecNumber>
    </recommendedName>
</protein>
<comment type="catalytic activity">
    <reaction evidence="5">
        <text>glucuronate acceptor + UDP-alpha-D-glucuronate = acceptor beta-D-glucuronoside + UDP + H(+)</text>
        <dbReference type="Rhea" id="RHEA:21032"/>
        <dbReference type="ChEBI" id="CHEBI:15378"/>
        <dbReference type="ChEBI" id="CHEBI:58052"/>
        <dbReference type="ChEBI" id="CHEBI:58223"/>
        <dbReference type="ChEBI" id="CHEBI:132367"/>
        <dbReference type="ChEBI" id="CHEBI:132368"/>
        <dbReference type="EC" id="2.4.1.17"/>
    </reaction>
</comment>
<dbReference type="EC" id="2.4.1.17" evidence="2"/>
<evidence type="ECO:0000256" key="2">
    <source>
        <dbReference type="ARBA" id="ARBA00012544"/>
    </source>
</evidence>
<name>A0A914ED12_9BILA</name>
<evidence type="ECO:0000256" key="5">
    <source>
        <dbReference type="ARBA" id="ARBA00047475"/>
    </source>
</evidence>
<sequence>MFTKVYRSYNMPFVYALNNDMTRKFLLDFPEQIVQVLNEKWDLIIIDELFGVHSFGFVMMNKIHENTPYIVMSTTTMLPSTSAVLSLGTSISANPYILPMPPKDDEDMHNPRDFLQRLSNGVESLLENFFINFVVENFYLDSLQLFGIRDFTWHQMYKEKSGFLVDYLDKMGFPKTSSTDLFSTCSHCVSPKNLSREYEEFMNDPKSNGTIYIAFGTNVLWEHAPEPVLDAFFDAVNELDDYKVIFSFNGKPRPVKQHVMLTKWAPQVEILTHPTMKMFVSHGGLKSVKEALCSKVPVIFMPMFAEQAFNVKLMLQMGVASVINKFTITKEKILQAVHKDFLHKLDTERLRRSRVEFSIVNPIWIFRASPPSGIPEIRFRADPKMSS</sequence>
<keyword evidence="6" id="KW-1185">Reference proteome</keyword>
<dbReference type="WBParaSite" id="ACRNAN_scaffold695.g22047.t1">
    <property type="protein sequence ID" value="ACRNAN_scaffold695.g22047.t1"/>
    <property type="gene ID" value="ACRNAN_scaffold695.g22047"/>
</dbReference>
<comment type="similarity">
    <text evidence="1">Belongs to the UDP-glycosyltransferase family.</text>
</comment>
<keyword evidence="4" id="KW-0808">Transferase</keyword>
<dbReference type="PANTHER" id="PTHR48043">
    <property type="entry name" value="EG:EG0003.4 PROTEIN-RELATED"/>
    <property type="match status" value="1"/>
</dbReference>
<dbReference type="PANTHER" id="PTHR48043:SF145">
    <property type="entry name" value="FI06409P-RELATED"/>
    <property type="match status" value="1"/>
</dbReference>